<proteinExistence type="predicted"/>
<dbReference type="InterPro" id="IPR007110">
    <property type="entry name" value="Ig-like_dom"/>
</dbReference>
<protein>
    <recommendedName>
        <fullName evidence="6">HYR domain-containing protein</fullName>
    </recommendedName>
</protein>
<dbReference type="Pfam" id="PF02494">
    <property type="entry name" value="HYR"/>
    <property type="match status" value="1"/>
</dbReference>
<keyword evidence="1" id="KW-0677">Repeat</keyword>
<dbReference type="PANTHER" id="PTHR24273:SF32">
    <property type="entry name" value="HYALIN"/>
    <property type="match status" value="1"/>
</dbReference>
<evidence type="ECO:0000259" key="2">
    <source>
        <dbReference type="PROSITE" id="PS50825"/>
    </source>
</evidence>
<dbReference type="EMBL" id="PDUD01000002">
    <property type="protein sequence ID" value="PHN08133.1"/>
    <property type="molecule type" value="Genomic_DNA"/>
</dbReference>
<name>A0A2D0NK63_FLAN2</name>
<dbReference type="AlphaFoldDB" id="A0A2D0NK63"/>
<evidence type="ECO:0000313" key="4">
    <source>
        <dbReference type="EMBL" id="PHN08133.1"/>
    </source>
</evidence>
<dbReference type="PROSITE" id="PS50835">
    <property type="entry name" value="IG_LIKE"/>
    <property type="match status" value="1"/>
</dbReference>
<dbReference type="NCBIfam" id="TIGR04183">
    <property type="entry name" value="Por_Secre_tail"/>
    <property type="match status" value="1"/>
</dbReference>
<dbReference type="RefSeq" id="WP_099148336.1">
    <property type="nucleotide sequence ID" value="NZ_PDUD01000002.1"/>
</dbReference>
<dbReference type="InterPro" id="IPR003410">
    <property type="entry name" value="HYR_dom"/>
</dbReference>
<organism evidence="4 5">
    <name type="scientific">Flavilitoribacter nigricans (strain ATCC 23147 / DSM 23189 / NBRC 102662 / NCIMB 1420 / SS-2)</name>
    <name type="common">Lewinella nigricans</name>
    <dbReference type="NCBI Taxonomy" id="1122177"/>
    <lineage>
        <taxon>Bacteria</taxon>
        <taxon>Pseudomonadati</taxon>
        <taxon>Bacteroidota</taxon>
        <taxon>Saprospiria</taxon>
        <taxon>Saprospirales</taxon>
        <taxon>Lewinellaceae</taxon>
        <taxon>Flavilitoribacter</taxon>
    </lineage>
</organism>
<reference evidence="4 5" key="1">
    <citation type="submission" date="2017-10" db="EMBL/GenBank/DDBJ databases">
        <title>The draft genome sequence of Lewinella nigricans NBRC 102662.</title>
        <authorList>
            <person name="Wang K."/>
        </authorList>
    </citation>
    <scope>NUCLEOTIDE SEQUENCE [LARGE SCALE GENOMIC DNA]</scope>
    <source>
        <strain evidence="4 5">NBRC 102662</strain>
    </source>
</reference>
<dbReference type="Pfam" id="PF19408">
    <property type="entry name" value="PKD_6"/>
    <property type="match status" value="1"/>
</dbReference>
<feature type="domain" description="HYR" evidence="2">
    <location>
        <begin position="537"/>
        <end position="624"/>
    </location>
</feature>
<sequence length="1036" mass="106010">MNQKSPELNTTTSGLKATPQSYFLPVPSGSANLFQKLKPYFLLILLAHLPLAAIFGQAEIFTDASDYPPGETVYILGYGFLPGESVRLRVVHVGEGNTETSTAHQPWYVTADTDGWINATWRVPTDEDELGATLLLTADGQTSNRHAETTFTDAIVVFPDGISLPGSSVTTCGTNVQLTATIATCQRGSGGATDYAPITYTWYYNTTNSNAITASTVEVLSLNGTAANTSSTINISSTAGNTRYFFCQVTFETVSSGASCGGSGRPGYPYTTNASAITINTPSPVGVSIASSDADNTICAGTAVTFTASPTNGGTTPTYQWKLNGSNVGSNQNTFVTSSLADGDEVKVVLTSSDFCATGNPATSNAIVTAVTSAPATPGSISGPATVCPNETGVGYSIQAVPGATSYNWTLPAGASITSGAGTNSITVNFGGSGGQIGVSAANDCGVSSPRTTTVSIAATLVIADCADDRMADADAACEAVVPNFLNNVTTSGGCGSVALSQSPAAGTIVAKGTHVITITATDDVTSVSCTANFTVKDVTAPVVSACPANITVFSNSGDPTSCAQIATWTVPTATDACDGAVAYNSASHTPGTSFPLGTTAVSYTFQDAAGNGSACNFSVTVVDNTSPVKPTLAKVTAYCEVELTVPSTTDNCAGTIDGTTANSYFDEPGLYTVSWKFDDGNGNVSYQDQAVEVYAVSVDASASSTPVPYNNAITLSAKISPAVSGIEIEFSVDGVSKGTSFTNGTGTASLNIGTLAVGVYRVTAAALPNCGESADVYLPVYDPNGGFLTGGGWISSPQGALVASPLITGKANFGFVAKYKKGSSQVDGNTEFQFSAGGFNFKSNFHDAGTLVISGPKATYRGVGTVNGSGNYGFVVIAIDGALNGSGGTDQFRIKIWDKDNNDSVVYDNQNGAFENSGAATTIGGGSIVIHEAKGKSAGSKVEDPQIALGYGEQSLDLSVKVTPNPTSAIFQFRLDGNADLPVTIRVIDLSGRLIETRTTVTGQNLELGANYVPGVYIARVSQGAMTQVVRLIKQ</sequence>
<dbReference type="Proteomes" id="UP000223913">
    <property type="component" value="Unassembled WGS sequence"/>
</dbReference>
<dbReference type="InterPro" id="IPR045829">
    <property type="entry name" value="PKD_6"/>
</dbReference>
<dbReference type="PROSITE" id="PS50825">
    <property type="entry name" value="HYR"/>
    <property type="match status" value="1"/>
</dbReference>
<accession>A0A2D0NK63</accession>
<evidence type="ECO:0000256" key="1">
    <source>
        <dbReference type="ARBA" id="ARBA00022737"/>
    </source>
</evidence>
<evidence type="ECO:0000313" key="5">
    <source>
        <dbReference type="Proteomes" id="UP000223913"/>
    </source>
</evidence>
<evidence type="ECO:0000259" key="3">
    <source>
        <dbReference type="PROSITE" id="PS50835"/>
    </source>
</evidence>
<comment type="caution">
    <text evidence="4">The sequence shown here is derived from an EMBL/GenBank/DDBJ whole genome shotgun (WGS) entry which is preliminary data.</text>
</comment>
<dbReference type="InterPro" id="IPR013783">
    <property type="entry name" value="Ig-like_fold"/>
</dbReference>
<evidence type="ECO:0008006" key="6">
    <source>
        <dbReference type="Google" id="ProtNLM"/>
    </source>
</evidence>
<dbReference type="OrthoDB" id="818293at2"/>
<feature type="domain" description="Ig-like" evidence="3">
    <location>
        <begin position="159"/>
        <end position="259"/>
    </location>
</feature>
<dbReference type="InterPro" id="IPR026444">
    <property type="entry name" value="Secre_tail"/>
</dbReference>
<gene>
    <name evidence="4" type="ORF">CRP01_02085</name>
</gene>
<dbReference type="Gene3D" id="2.60.40.10">
    <property type="entry name" value="Immunoglobulins"/>
    <property type="match status" value="1"/>
</dbReference>
<dbReference type="PANTHER" id="PTHR24273">
    <property type="entry name" value="FI04643P-RELATED"/>
    <property type="match status" value="1"/>
</dbReference>
<keyword evidence="5" id="KW-1185">Reference proteome</keyword>